<reference evidence="1" key="1">
    <citation type="submission" date="2014-11" db="EMBL/GenBank/DDBJ databases">
        <authorList>
            <person name="Amaro Gonzalez C."/>
        </authorList>
    </citation>
    <scope>NUCLEOTIDE SEQUENCE</scope>
</reference>
<reference evidence="1" key="2">
    <citation type="journal article" date="2015" name="Fish Shellfish Immunol.">
        <title>Early steps in the European eel (Anguilla anguilla)-Vibrio vulnificus interaction in the gills: Role of the RtxA13 toxin.</title>
        <authorList>
            <person name="Callol A."/>
            <person name="Pajuelo D."/>
            <person name="Ebbesson L."/>
            <person name="Teles M."/>
            <person name="MacKenzie S."/>
            <person name="Amaro C."/>
        </authorList>
    </citation>
    <scope>NUCLEOTIDE SEQUENCE</scope>
</reference>
<organism evidence="1">
    <name type="scientific">Anguilla anguilla</name>
    <name type="common">European freshwater eel</name>
    <name type="synonym">Muraena anguilla</name>
    <dbReference type="NCBI Taxonomy" id="7936"/>
    <lineage>
        <taxon>Eukaryota</taxon>
        <taxon>Metazoa</taxon>
        <taxon>Chordata</taxon>
        <taxon>Craniata</taxon>
        <taxon>Vertebrata</taxon>
        <taxon>Euteleostomi</taxon>
        <taxon>Actinopterygii</taxon>
        <taxon>Neopterygii</taxon>
        <taxon>Teleostei</taxon>
        <taxon>Anguilliformes</taxon>
        <taxon>Anguillidae</taxon>
        <taxon>Anguilla</taxon>
    </lineage>
</organism>
<evidence type="ECO:0000313" key="1">
    <source>
        <dbReference type="EMBL" id="JAH22749.1"/>
    </source>
</evidence>
<proteinExistence type="predicted"/>
<protein>
    <submittedName>
        <fullName evidence="1">Uncharacterized protein</fullName>
    </submittedName>
</protein>
<accession>A0A0E9R0X6</accession>
<name>A0A0E9R0X6_ANGAN</name>
<dbReference type="AlphaFoldDB" id="A0A0E9R0X6"/>
<sequence length="41" mass="4898">MLVGFKAWLPFVDLVVYRPYNGLIHDWIRLSYSTPRPLFTD</sequence>
<dbReference type="EMBL" id="GBXM01095560">
    <property type="protein sequence ID" value="JAH13017.1"/>
    <property type="molecule type" value="Transcribed_RNA"/>
</dbReference>
<dbReference type="EMBL" id="GBXM01085828">
    <property type="protein sequence ID" value="JAH22749.1"/>
    <property type="molecule type" value="Transcribed_RNA"/>
</dbReference>